<feature type="region of interest" description="Disordered" evidence="1">
    <location>
        <begin position="66"/>
        <end position="136"/>
    </location>
</feature>
<protein>
    <submittedName>
        <fullName evidence="3">Uncharacterized protein</fullName>
    </submittedName>
</protein>
<name>A0ABQ4BA73_9ACTN</name>
<evidence type="ECO:0000256" key="2">
    <source>
        <dbReference type="SAM" id="Phobius"/>
    </source>
</evidence>
<evidence type="ECO:0000313" key="4">
    <source>
        <dbReference type="Proteomes" id="UP000624709"/>
    </source>
</evidence>
<sequence>MTETDLERRLREALSARATTVTSRDLRPASAPSRTAGRSTAARWSLPIAAGLAAAAVSVTAFALLRPADPTPAPPAAPASPSSSPSPSSPASPMPRSTEPEAPEVTPSAATRTTSTAEPTPTRSTPARTTLAPSPR</sequence>
<reference evidence="3 4" key="1">
    <citation type="submission" date="2021-01" db="EMBL/GenBank/DDBJ databases">
        <title>Whole genome shotgun sequence of Actinoplanes palleronii NBRC 14916.</title>
        <authorList>
            <person name="Komaki H."/>
            <person name="Tamura T."/>
        </authorList>
    </citation>
    <scope>NUCLEOTIDE SEQUENCE [LARGE SCALE GENOMIC DNA]</scope>
    <source>
        <strain evidence="3 4">NBRC 14916</strain>
    </source>
</reference>
<organism evidence="3 4">
    <name type="scientific">Actinoplanes palleronii</name>
    <dbReference type="NCBI Taxonomy" id="113570"/>
    <lineage>
        <taxon>Bacteria</taxon>
        <taxon>Bacillati</taxon>
        <taxon>Actinomycetota</taxon>
        <taxon>Actinomycetes</taxon>
        <taxon>Micromonosporales</taxon>
        <taxon>Micromonosporaceae</taxon>
        <taxon>Actinoplanes</taxon>
    </lineage>
</organism>
<dbReference type="EMBL" id="BOMS01000049">
    <property type="protein sequence ID" value="GIE67548.1"/>
    <property type="molecule type" value="Genomic_DNA"/>
</dbReference>
<accession>A0ABQ4BA73</accession>
<feature type="compositionally biased region" description="Pro residues" evidence="1">
    <location>
        <begin position="69"/>
        <end position="78"/>
    </location>
</feature>
<comment type="caution">
    <text evidence="3">The sequence shown here is derived from an EMBL/GenBank/DDBJ whole genome shotgun (WGS) entry which is preliminary data.</text>
</comment>
<feature type="region of interest" description="Disordered" evidence="1">
    <location>
        <begin position="14"/>
        <end position="41"/>
    </location>
</feature>
<feature type="compositionally biased region" description="Low complexity" evidence="1">
    <location>
        <begin position="106"/>
        <end position="136"/>
    </location>
</feature>
<keyword evidence="2" id="KW-0472">Membrane</keyword>
<evidence type="ECO:0000256" key="1">
    <source>
        <dbReference type="SAM" id="MobiDB-lite"/>
    </source>
</evidence>
<proteinExistence type="predicted"/>
<evidence type="ECO:0000313" key="3">
    <source>
        <dbReference type="EMBL" id="GIE67548.1"/>
    </source>
</evidence>
<keyword evidence="2" id="KW-1133">Transmembrane helix</keyword>
<feature type="transmembrane region" description="Helical" evidence="2">
    <location>
        <begin position="44"/>
        <end position="65"/>
    </location>
</feature>
<keyword evidence="4" id="KW-1185">Reference proteome</keyword>
<dbReference type="Proteomes" id="UP000624709">
    <property type="component" value="Unassembled WGS sequence"/>
</dbReference>
<dbReference type="RefSeq" id="WP_203826049.1">
    <property type="nucleotide sequence ID" value="NZ_BAAATY010000011.1"/>
</dbReference>
<gene>
    <name evidence="3" type="ORF">Apa02nite_036560</name>
</gene>
<keyword evidence="2" id="KW-0812">Transmembrane</keyword>